<feature type="region of interest" description="Disordered" evidence="2">
    <location>
        <begin position="52"/>
        <end position="157"/>
    </location>
</feature>
<proteinExistence type="predicted"/>
<feature type="compositionally biased region" description="Polar residues" evidence="2">
    <location>
        <begin position="102"/>
        <end position="111"/>
    </location>
</feature>
<feature type="compositionally biased region" description="Polar residues" evidence="2">
    <location>
        <begin position="69"/>
        <end position="94"/>
    </location>
</feature>
<name>S7PWG8_GLOTA</name>
<sequence length="550" mass="59272">MHPHLHIRSINATQIAVKVQVHPLFLPTVRPSIVLSGIPSAIWNEDEEYFGDEQHGGAIPSRLPPVNVSPPSFHSVTEQFTPSSRNAAHSSNPAGTVDLRSQHSIASPRNSESSKDARAGEISRCPPTGTSSPDSSETGRANEPPSPDPKRLSVPGDVYQSNVSTLSLRGSVDTDRRTSSTISLDWRSETESEHVRHVGRQSSAEALGQADSVAAAVQGAYRSAQHTSAYTAAQCRFRRSNPGGVLFYIISLHSFYRLSAASTIRPNASPHHTKTPTKKHIGDENIDIDGTAHDQLRRAVTSQRSKIDDLSEYLLEIIGKHEAEKALLEHRIESLENEARKRDREIRGLRYLLMNGGVPGTTEPQRAATRSPGADTIEGLQLLEQMTPTRGSKSSTPASTPASKTQRRSATLYIPPPMRSPSRASSARSPTESVMGLGFDSMPQIPNCPSETSLASVSSTSTSSLPRLTAGNTASSDLSAIPESPTPYADPDSLDAAEKEEMRSSRVSVDSATSAYAANLRRGKTRSFGQVMESEPALGELVEKLKVLAD</sequence>
<feature type="compositionally biased region" description="Basic and acidic residues" evidence="2">
    <location>
        <begin position="187"/>
        <end position="196"/>
    </location>
</feature>
<dbReference type="eggNOG" id="ENOG502SZBY">
    <property type="taxonomic scope" value="Eukaryota"/>
</dbReference>
<dbReference type="GeneID" id="19300907"/>
<reference evidence="3 4" key="1">
    <citation type="journal article" date="2012" name="Science">
        <title>The Paleozoic origin of enzymatic lignin decomposition reconstructed from 31 fungal genomes.</title>
        <authorList>
            <person name="Floudas D."/>
            <person name="Binder M."/>
            <person name="Riley R."/>
            <person name="Barry K."/>
            <person name="Blanchette R.A."/>
            <person name="Henrissat B."/>
            <person name="Martinez A.T."/>
            <person name="Otillar R."/>
            <person name="Spatafora J.W."/>
            <person name="Yadav J.S."/>
            <person name="Aerts A."/>
            <person name="Benoit I."/>
            <person name="Boyd A."/>
            <person name="Carlson A."/>
            <person name="Copeland A."/>
            <person name="Coutinho P.M."/>
            <person name="de Vries R.P."/>
            <person name="Ferreira P."/>
            <person name="Findley K."/>
            <person name="Foster B."/>
            <person name="Gaskell J."/>
            <person name="Glotzer D."/>
            <person name="Gorecki P."/>
            <person name="Heitman J."/>
            <person name="Hesse C."/>
            <person name="Hori C."/>
            <person name="Igarashi K."/>
            <person name="Jurgens J.A."/>
            <person name="Kallen N."/>
            <person name="Kersten P."/>
            <person name="Kohler A."/>
            <person name="Kuees U."/>
            <person name="Kumar T.K.A."/>
            <person name="Kuo A."/>
            <person name="LaButti K."/>
            <person name="Larrondo L.F."/>
            <person name="Lindquist E."/>
            <person name="Ling A."/>
            <person name="Lombard V."/>
            <person name="Lucas S."/>
            <person name="Lundell T."/>
            <person name="Martin R."/>
            <person name="McLaughlin D.J."/>
            <person name="Morgenstern I."/>
            <person name="Morin E."/>
            <person name="Murat C."/>
            <person name="Nagy L.G."/>
            <person name="Nolan M."/>
            <person name="Ohm R.A."/>
            <person name="Patyshakuliyeva A."/>
            <person name="Rokas A."/>
            <person name="Ruiz-Duenas F.J."/>
            <person name="Sabat G."/>
            <person name="Salamov A."/>
            <person name="Samejima M."/>
            <person name="Schmutz J."/>
            <person name="Slot J.C."/>
            <person name="St John F."/>
            <person name="Stenlid J."/>
            <person name="Sun H."/>
            <person name="Sun S."/>
            <person name="Syed K."/>
            <person name="Tsang A."/>
            <person name="Wiebenga A."/>
            <person name="Young D."/>
            <person name="Pisabarro A."/>
            <person name="Eastwood D.C."/>
            <person name="Martin F."/>
            <person name="Cullen D."/>
            <person name="Grigoriev I.V."/>
            <person name="Hibbett D.S."/>
        </authorList>
    </citation>
    <scope>NUCLEOTIDE SEQUENCE [LARGE SCALE GENOMIC DNA]</scope>
    <source>
        <strain evidence="3 4">ATCC 11539</strain>
    </source>
</reference>
<dbReference type="RefSeq" id="XP_007869752.1">
    <property type="nucleotide sequence ID" value="XM_007871561.1"/>
</dbReference>
<feature type="compositionally biased region" description="Low complexity" evidence="2">
    <location>
        <begin position="392"/>
        <end position="404"/>
    </location>
</feature>
<feature type="compositionally biased region" description="Low complexity" evidence="2">
    <location>
        <begin position="420"/>
        <end position="430"/>
    </location>
</feature>
<feature type="compositionally biased region" description="Low complexity" evidence="2">
    <location>
        <begin position="450"/>
        <end position="469"/>
    </location>
</feature>
<evidence type="ECO:0000313" key="3">
    <source>
        <dbReference type="EMBL" id="EPQ51868.1"/>
    </source>
</evidence>
<dbReference type="EMBL" id="KB469309">
    <property type="protein sequence ID" value="EPQ51868.1"/>
    <property type="molecule type" value="Genomic_DNA"/>
</dbReference>
<dbReference type="Proteomes" id="UP000030669">
    <property type="component" value="Unassembled WGS sequence"/>
</dbReference>
<feature type="coiled-coil region" evidence="1">
    <location>
        <begin position="318"/>
        <end position="345"/>
    </location>
</feature>
<organism evidence="3 4">
    <name type="scientific">Gloeophyllum trabeum (strain ATCC 11539 / FP-39264 / Madison 617)</name>
    <name type="common">Brown rot fungus</name>
    <dbReference type="NCBI Taxonomy" id="670483"/>
    <lineage>
        <taxon>Eukaryota</taxon>
        <taxon>Fungi</taxon>
        <taxon>Dikarya</taxon>
        <taxon>Basidiomycota</taxon>
        <taxon>Agaricomycotina</taxon>
        <taxon>Agaricomycetes</taxon>
        <taxon>Gloeophyllales</taxon>
        <taxon>Gloeophyllaceae</taxon>
        <taxon>Gloeophyllum</taxon>
    </lineage>
</organism>
<protein>
    <submittedName>
        <fullName evidence="3">Uncharacterized protein</fullName>
    </submittedName>
</protein>
<dbReference type="AlphaFoldDB" id="S7PWG8"/>
<feature type="compositionally biased region" description="Polar residues" evidence="2">
    <location>
        <begin position="128"/>
        <end position="139"/>
    </location>
</feature>
<evidence type="ECO:0000256" key="1">
    <source>
        <dbReference type="SAM" id="Coils"/>
    </source>
</evidence>
<feature type="region of interest" description="Disordered" evidence="2">
    <location>
        <begin position="387"/>
        <end position="510"/>
    </location>
</feature>
<dbReference type="KEGG" id="gtr:GLOTRDRAFT_123019"/>
<feature type="compositionally biased region" description="Basic and acidic residues" evidence="2">
    <location>
        <begin position="112"/>
        <end position="121"/>
    </location>
</feature>
<keyword evidence="4" id="KW-1185">Reference proteome</keyword>
<feature type="region of interest" description="Disordered" evidence="2">
    <location>
        <begin position="265"/>
        <end position="285"/>
    </location>
</feature>
<evidence type="ECO:0000313" key="4">
    <source>
        <dbReference type="Proteomes" id="UP000030669"/>
    </source>
</evidence>
<dbReference type="OrthoDB" id="2804750at2759"/>
<dbReference type="HOGENOM" id="CLU_495268_0_0_1"/>
<feature type="region of interest" description="Disordered" evidence="2">
    <location>
        <begin position="187"/>
        <end position="207"/>
    </location>
</feature>
<gene>
    <name evidence="3" type="ORF">GLOTRDRAFT_123019</name>
</gene>
<accession>S7PWG8</accession>
<evidence type="ECO:0000256" key="2">
    <source>
        <dbReference type="SAM" id="MobiDB-lite"/>
    </source>
</evidence>
<keyword evidence="1" id="KW-0175">Coiled coil</keyword>